<sequence>MNWSEKLYCDFMKILLFSDEKQFDIDRVYNRQNDRIWAPSREKTDADDEIHRKIKFPQAFKDGRKLIGNEFTFQRDGAPANKDHHTQAWCKDHFWDFWPKSRWQPNSPDLNALDYSIRYESCDQMKWDRITNKKILID</sequence>
<proteinExistence type="predicted"/>
<evidence type="ECO:0000313" key="2">
    <source>
        <dbReference type="Proteomes" id="UP000663856"/>
    </source>
</evidence>
<gene>
    <name evidence="1" type="ORF">WKI299_LOCUS15620</name>
</gene>
<accession>A0A816RWQ1</accession>
<dbReference type="GO" id="GO:0003676">
    <property type="term" value="F:nucleic acid binding"/>
    <property type="evidence" value="ECO:0007669"/>
    <property type="project" value="InterPro"/>
</dbReference>
<name>A0A816RWQ1_9BILA</name>
<dbReference type="EMBL" id="CAJNRF010006075">
    <property type="protein sequence ID" value="CAF2078305.1"/>
    <property type="molecule type" value="Genomic_DNA"/>
</dbReference>
<evidence type="ECO:0000313" key="1">
    <source>
        <dbReference type="EMBL" id="CAF2078305.1"/>
    </source>
</evidence>
<protein>
    <submittedName>
        <fullName evidence="1">Uncharacterized protein</fullName>
    </submittedName>
</protein>
<dbReference type="InterPro" id="IPR036397">
    <property type="entry name" value="RNaseH_sf"/>
</dbReference>
<dbReference type="Gene3D" id="3.30.420.10">
    <property type="entry name" value="Ribonuclease H-like superfamily/Ribonuclease H"/>
    <property type="match status" value="1"/>
</dbReference>
<organism evidence="1 2">
    <name type="scientific">Rotaria magnacalcarata</name>
    <dbReference type="NCBI Taxonomy" id="392030"/>
    <lineage>
        <taxon>Eukaryota</taxon>
        <taxon>Metazoa</taxon>
        <taxon>Spiralia</taxon>
        <taxon>Gnathifera</taxon>
        <taxon>Rotifera</taxon>
        <taxon>Eurotatoria</taxon>
        <taxon>Bdelloidea</taxon>
        <taxon>Philodinida</taxon>
        <taxon>Philodinidae</taxon>
        <taxon>Rotaria</taxon>
    </lineage>
</organism>
<reference evidence="1" key="1">
    <citation type="submission" date="2021-02" db="EMBL/GenBank/DDBJ databases">
        <authorList>
            <person name="Nowell W R."/>
        </authorList>
    </citation>
    <scope>NUCLEOTIDE SEQUENCE</scope>
</reference>
<comment type="caution">
    <text evidence="1">The sequence shown here is derived from an EMBL/GenBank/DDBJ whole genome shotgun (WGS) entry which is preliminary data.</text>
</comment>
<dbReference type="AlphaFoldDB" id="A0A816RWQ1"/>
<dbReference type="Proteomes" id="UP000663856">
    <property type="component" value="Unassembled WGS sequence"/>
</dbReference>